<evidence type="ECO:0000256" key="8">
    <source>
        <dbReference type="ARBA" id="ARBA00022840"/>
    </source>
</evidence>
<dbReference type="CDD" id="cd19501">
    <property type="entry name" value="RecA-like_FtsH"/>
    <property type="match status" value="1"/>
</dbReference>
<evidence type="ECO:0000256" key="11">
    <source>
        <dbReference type="HAMAP-Rule" id="MF_01458"/>
    </source>
</evidence>
<dbReference type="Pfam" id="PF00004">
    <property type="entry name" value="AAA"/>
    <property type="match status" value="1"/>
</dbReference>
<evidence type="ECO:0000256" key="2">
    <source>
        <dbReference type="ARBA" id="ARBA00010044"/>
    </source>
</evidence>
<feature type="binding site" evidence="11">
    <location>
        <position position="532"/>
    </location>
    <ligand>
        <name>Zn(2+)</name>
        <dbReference type="ChEBI" id="CHEBI:29105"/>
        <note>catalytic</note>
    </ligand>
</feature>
<keyword evidence="11" id="KW-0812">Transmembrane</keyword>
<evidence type="ECO:0000256" key="10">
    <source>
        <dbReference type="ARBA" id="ARBA00023136"/>
    </source>
</evidence>
<comment type="subcellular location">
    <subcellularLocation>
        <location evidence="11">Cell membrane</location>
        <topology evidence="11">Multi-pass membrane protein</topology>
        <orientation evidence="11">Cytoplasmic side</orientation>
    </subcellularLocation>
    <subcellularLocation>
        <location evidence="1">Membrane</location>
    </subcellularLocation>
</comment>
<dbReference type="Pfam" id="PF17862">
    <property type="entry name" value="AAA_lid_3"/>
    <property type="match status" value="1"/>
</dbReference>
<gene>
    <name evidence="11" type="primary">ftsH</name>
    <name evidence="14" type="ORF">SAMN06295970_109142</name>
</gene>
<evidence type="ECO:0000256" key="7">
    <source>
        <dbReference type="ARBA" id="ARBA00022833"/>
    </source>
</evidence>
<dbReference type="EC" id="3.4.24.-" evidence="11"/>
<dbReference type="InterPro" id="IPR003960">
    <property type="entry name" value="ATPase_AAA_CS"/>
</dbReference>
<keyword evidence="9 11" id="KW-0482">Metalloprotease</keyword>
<dbReference type="InterPro" id="IPR003593">
    <property type="entry name" value="AAA+_ATPase"/>
</dbReference>
<feature type="domain" description="AAA+ ATPase" evidence="13">
    <location>
        <begin position="226"/>
        <end position="364"/>
    </location>
</feature>
<evidence type="ECO:0000256" key="1">
    <source>
        <dbReference type="ARBA" id="ARBA00004370"/>
    </source>
</evidence>
<comment type="similarity">
    <text evidence="12">Belongs to the AAA ATPase family.</text>
</comment>
<keyword evidence="11" id="KW-1133">Transmembrane helix</keyword>
<dbReference type="Pfam" id="PF01434">
    <property type="entry name" value="Peptidase_M41"/>
    <property type="match status" value="1"/>
</dbReference>
<dbReference type="Gene3D" id="1.10.8.60">
    <property type="match status" value="1"/>
</dbReference>
<keyword evidence="4 11" id="KW-0479">Metal-binding</keyword>
<dbReference type="SMART" id="SM00382">
    <property type="entry name" value="AAA"/>
    <property type="match status" value="1"/>
</dbReference>
<evidence type="ECO:0000313" key="14">
    <source>
        <dbReference type="EMBL" id="SMP63789.1"/>
    </source>
</evidence>
<comment type="function">
    <text evidence="11">Acts as a processive, ATP-dependent zinc metallopeptidase for both cytoplasmic and membrane proteins. Plays a role in the quality control of integral membrane proteins.</text>
</comment>
<proteinExistence type="inferred from homology"/>
<evidence type="ECO:0000256" key="6">
    <source>
        <dbReference type="ARBA" id="ARBA00022801"/>
    </source>
</evidence>
<evidence type="ECO:0000256" key="12">
    <source>
        <dbReference type="RuleBase" id="RU003651"/>
    </source>
</evidence>
<keyword evidence="8 11" id="KW-0067">ATP-binding</keyword>
<dbReference type="InterPro" id="IPR027417">
    <property type="entry name" value="P-loop_NTPase"/>
</dbReference>
<evidence type="ECO:0000256" key="9">
    <source>
        <dbReference type="ARBA" id="ARBA00023049"/>
    </source>
</evidence>
<feature type="binding site" evidence="11">
    <location>
        <begin position="234"/>
        <end position="241"/>
    </location>
    <ligand>
        <name>ATP</name>
        <dbReference type="ChEBI" id="CHEBI:30616"/>
    </ligand>
</feature>
<feature type="binding site" evidence="11">
    <location>
        <position position="455"/>
    </location>
    <ligand>
        <name>Zn(2+)</name>
        <dbReference type="ChEBI" id="CHEBI:29105"/>
        <note>catalytic</note>
    </ligand>
</feature>
<feature type="active site" evidence="11">
    <location>
        <position position="456"/>
    </location>
</feature>
<sequence length="652" mass="71427">MRRRLLSSVDFLQAIAPRPDAMEQKSDTPKLTAWHWLLLPLLLLLLVNLFIARGDTTLAYSDFKRVLHAGKVDEVRVGPAVVTGTLHEDGLDTLLPKEQVARLGRAEAGLRRFETVRIDDPDLVPELEKADVRFSAQVGSAWVGAAFSWLLPLLFFFWIWRSMGKSGGIGRWALDIGKSRARVYAEKQTGVTFDDVAGIDEAKEELMELVAFLKQPERYQRLGGRIPKGVLIVGAPGTGKTLLAKAVAGEAGVPFFSISGSEFVEMFVGVGAARVRDLFAQAEAKAPCIIFIDELDAIGRARGMDLAGGEEHGQTLNQLLVEMDGFNSSRGVILLAATNRPEILDPALLRPGRFDRHIAIDRPDLKGREQILQVHVRKVRLAPGVKLAAIAGRTPGFAGADLANLVNEAALLAVRRGRDQVEMDDFDDAIERIVGGLERKNRVMNPREKETVAYHEAGHALVAEMRPNADRVAKISIIPRGVAALGYTRQQPTEDRYLLRKSELLDRLDVFLGGRVAEELVFGDVSTGAQNDLQQASDMARHMVAQYGMSERLGLVTFEEVRSPLLGPNAQPERHACSERSAEAIDIEVARLLAEAHQRVRVTLTSRRALLERVAQALLQQESLDRAGFDALLAGQPAVTPAAEAALSPAVR</sequence>
<dbReference type="InterPro" id="IPR005936">
    <property type="entry name" value="FtsH"/>
</dbReference>
<dbReference type="InterPro" id="IPR003959">
    <property type="entry name" value="ATPase_AAA_core"/>
</dbReference>
<evidence type="ECO:0000256" key="5">
    <source>
        <dbReference type="ARBA" id="ARBA00022741"/>
    </source>
</evidence>
<dbReference type="Gene3D" id="1.20.58.760">
    <property type="entry name" value="Peptidase M41"/>
    <property type="match status" value="1"/>
</dbReference>
<dbReference type="InterPro" id="IPR000642">
    <property type="entry name" value="Peptidase_M41"/>
</dbReference>
<dbReference type="SUPFAM" id="SSF140990">
    <property type="entry name" value="FtsH protease domain-like"/>
    <property type="match status" value="1"/>
</dbReference>
<evidence type="ECO:0000313" key="15">
    <source>
        <dbReference type="Proteomes" id="UP001158049"/>
    </source>
</evidence>
<comment type="similarity">
    <text evidence="11">In the central section; belongs to the AAA ATPase family.</text>
</comment>
<dbReference type="GO" id="GO:0008233">
    <property type="term" value="F:peptidase activity"/>
    <property type="evidence" value="ECO:0007669"/>
    <property type="project" value="UniProtKB-KW"/>
</dbReference>
<dbReference type="Gene3D" id="3.30.720.210">
    <property type="match status" value="1"/>
</dbReference>
<name>A0ABY1Q9N5_9BURK</name>
<comment type="caution">
    <text evidence="14">The sequence shown here is derived from an EMBL/GenBank/DDBJ whole genome shotgun (WGS) entry which is preliminary data.</text>
</comment>
<dbReference type="Gene3D" id="3.40.50.300">
    <property type="entry name" value="P-loop containing nucleotide triphosphate hydrolases"/>
    <property type="match status" value="1"/>
</dbReference>
<evidence type="ECO:0000256" key="3">
    <source>
        <dbReference type="ARBA" id="ARBA00022670"/>
    </source>
</evidence>
<evidence type="ECO:0000256" key="4">
    <source>
        <dbReference type="ARBA" id="ARBA00022723"/>
    </source>
</evidence>
<reference evidence="14 15" key="1">
    <citation type="submission" date="2017-05" db="EMBL/GenBank/DDBJ databases">
        <authorList>
            <person name="Varghese N."/>
            <person name="Submissions S."/>
        </authorList>
    </citation>
    <scope>NUCLEOTIDE SEQUENCE [LARGE SCALE GENOMIC DNA]</scope>
    <source>
        <strain evidence="14 15">DSM 26001</strain>
    </source>
</reference>
<dbReference type="SUPFAM" id="SSF52540">
    <property type="entry name" value="P-loop containing nucleoside triphosphate hydrolases"/>
    <property type="match status" value="1"/>
</dbReference>
<feature type="transmembrane region" description="Helical" evidence="11">
    <location>
        <begin position="33"/>
        <end position="51"/>
    </location>
</feature>
<keyword evidence="10 11" id="KW-0472">Membrane</keyword>
<dbReference type="NCBIfam" id="TIGR01241">
    <property type="entry name" value="FtsH_fam"/>
    <property type="match status" value="1"/>
</dbReference>
<dbReference type="EMBL" id="FXUL01000009">
    <property type="protein sequence ID" value="SMP63789.1"/>
    <property type="molecule type" value="Genomic_DNA"/>
</dbReference>
<keyword evidence="6 11" id="KW-0378">Hydrolase</keyword>
<dbReference type="PANTHER" id="PTHR23076">
    <property type="entry name" value="METALLOPROTEASE M41 FTSH"/>
    <property type="match status" value="1"/>
</dbReference>
<comment type="subunit">
    <text evidence="11">Homohexamer.</text>
</comment>
<dbReference type="HAMAP" id="MF_01458">
    <property type="entry name" value="FtsH"/>
    <property type="match status" value="1"/>
</dbReference>
<feature type="binding site" evidence="11">
    <location>
        <position position="459"/>
    </location>
    <ligand>
        <name>Zn(2+)</name>
        <dbReference type="ChEBI" id="CHEBI:29105"/>
        <note>catalytic</note>
    </ligand>
</feature>
<protein>
    <recommendedName>
        <fullName evidence="11">ATP-dependent zinc metalloprotease FtsH</fullName>
        <ecNumber evidence="11">3.4.24.-</ecNumber>
    </recommendedName>
</protein>
<comment type="similarity">
    <text evidence="2 11">In the C-terminal section; belongs to the peptidase M41 family.</text>
</comment>
<comment type="cofactor">
    <cofactor evidence="11">
        <name>Zn(2+)</name>
        <dbReference type="ChEBI" id="CHEBI:29105"/>
    </cofactor>
    <text evidence="11">Binds 1 zinc ion per subunit.</text>
</comment>
<keyword evidence="7 11" id="KW-0862">Zinc</keyword>
<keyword evidence="3 11" id="KW-0645">Protease</keyword>
<dbReference type="InterPro" id="IPR041569">
    <property type="entry name" value="AAA_lid_3"/>
</dbReference>
<accession>A0ABY1Q9N5</accession>
<dbReference type="InterPro" id="IPR037219">
    <property type="entry name" value="Peptidase_M41-like"/>
</dbReference>
<evidence type="ECO:0000259" key="13">
    <source>
        <dbReference type="SMART" id="SM00382"/>
    </source>
</evidence>
<keyword evidence="11" id="KW-1003">Cell membrane</keyword>
<dbReference type="PANTHER" id="PTHR23076:SF97">
    <property type="entry name" value="ATP-DEPENDENT ZINC METALLOPROTEASE YME1L1"/>
    <property type="match status" value="1"/>
</dbReference>
<dbReference type="Proteomes" id="UP001158049">
    <property type="component" value="Unassembled WGS sequence"/>
</dbReference>
<organism evidence="14 15">
    <name type="scientific">Noviherbaspirillum suwonense</name>
    <dbReference type="NCBI Taxonomy" id="1224511"/>
    <lineage>
        <taxon>Bacteria</taxon>
        <taxon>Pseudomonadati</taxon>
        <taxon>Pseudomonadota</taxon>
        <taxon>Betaproteobacteria</taxon>
        <taxon>Burkholderiales</taxon>
        <taxon>Oxalobacteraceae</taxon>
        <taxon>Noviherbaspirillum</taxon>
    </lineage>
</organism>
<dbReference type="PROSITE" id="PS00674">
    <property type="entry name" value="AAA"/>
    <property type="match status" value="1"/>
</dbReference>
<dbReference type="GO" id="GO:0006508">
    <property type="term" value="P:proteolysis"/>
    <property type="evidence" value="ECO:0007669"/>
    <property type="project" value="UniProtKB-KW"/>
</dbReference>
<feature type="transmembrane region" description="Helical" evidence="11">
    <location>
        <begin position="139"/>
        <end position="160"/>
    </location>
</feature>
<keyword evidence="15" id="KW-1185">Reference proteome</keyword>
<keyword evidence="5 11" id="KW-0547">Nucleotide-binding</keyword>